<dbReference type="EMBL" id="CP097503">
    <property type="protein sequence ID" value="URD79806.1"/>
    <property type="molecule type" value="Genomic_DNA"/>
</dbReference>
<organism evidence="3 4">
    <name type="scientific">Musa troglodytarum</name>
    <name type="common">fe'i banana</name>
    <dbReference type="NCBI Taxonomy" id="320322"/>
    <lineage>
        <taxon>Eukaryota</taxon>
        <taxon>Viridiplantae</taxon>
        <taxon>Streptophyta</taxon>
        <taxon>Embryophyta</taxon>
        <taxon>Tracheophyta</taxon>
        <taxon>Spermatophyta</taxon>
        <taxon>Magnoliopsida</taxon>
        <taxon>Liliopsida</taxon>
        <taxon>Zingiberales</taxon>
        <taxon>Musaceae</taxon>
        <taxon>Musa</taxon>
    </lineage>
</organism>
<dbReference type="OrthoDB" id="691961at2759"/>
<keyword evidence="1" id="KW-0175">Coiled coil</keyword>
<name>A0A9E7EN90_9LILI</name>
<accession>A0A9E7EN90</accession>
<evidence type="ECO:0000256" key="1">
    <source>
        <dbReference type="SAM" id="Coils"/>
    </source>
</evidence>
<dbReference type="Proteomes" id="UP001055439">
    <property type="component" value="Chromosome 10"/>
</dbReference>
<protein>
    <submittedName>
        <fullName evidence="3">Uncharacterized protein</fullName>
    </submittedName>
</protein>
<proteinExistence type="predicted"/>
<evidence type="ECO:0000313" key="4">
    <source>
        <dbReference type="Proteomes" id="UP001055439"/>
    </source>
</evidence>
<gene>
    <name evidence="3" type="ORF">MUK42_02422</name>
</gene>
<sequence length="143" mass="15886">MTSSLLAKQVTEGDKIRRGAHRSLVEANAMEGTARRTPRYFGDGKGRVLSEEARAAENVYIQKMERERMETLRRKAEKERLEAGKAESEKVSKSLGLACAELNELITLDAEAGDMDILRKDSISLGNGAVSEELFRALTYAEH</sequence>
<evidence type="ECO:0000256" key="2">
    <source>
        <dbReference type="SAM" id="MobiDB-lite"/>
    </source>
</evidence>
<reference evidence="3" key="1">
    <citation type="submission" date="2022-05" db="EMBL/GenBank/DDBJ databases">
        <title>The Musa troglodytarum L. genome provides insights into the mechanism of non-climacteric behaviour and enrichment of carotenoids.</title>
        <authorList>
            <person name="Wang J."/>
        </authorList>
    </citation>
    <scope>NUCLEOTIDE SEQUENCE</scope>
    <source>
        <tissue evidence="3">Leaf</tissue>
    </source>
</reference>
<feature type="region of interest" description="Disordered" evidence="2">
    <location>
        <begin position="1"/>
        <end position="31"/>
    </location>
</feature>
<dbReference type="PANTHER" id="PTHR33878">
    <property type="entry name" value="OS08G0559000 PROTEIN"/>
    <property type="match status" value="1"/>
</dbReference>
<evidence type="ECO:0000313" key="3">
    <source>
        <dbReference type="EMBL" id="URD79806.1"/>
    </source>
</evidence>
<dbReference type="PANTHER" id="PTHR33878:SF4">
    <property type="entry name" value="OS08G0558900 PROTEIN"/>
    <property type="match status" value="1"/>
</dbReference>
<keyword evidence="4" id="KW-1185">Reference proteome</keyword>
<feature type="coiled-coil region" evidence="1">
    <location>
        <begin position="61"/>
        <end position="89"/>
    </location>
</feature>
<dbReference type="AlphaFoldDB" id="A0A9E7EN90"/>
<dbReference type="InterPro" id="IPR045284">
    <property type="entry name" value="At2g27730-like"/>
</dbReference>